<dbReference type="GO" id="GO:0045202">
    <property type="term" value="C:synapse"/>
    <property type="evidence" value="ECO:0007669"/>
    <property type="project" value="GOC"/>
</dbReference>
<comment type="subcellular location">
    <subcellularLocation>
        <location evidence="1">Membrane</location>
        <topology evidence="1">Multi-pass membrane protein</topology>
    </subcellularLocation>
</comment>
<reference evidence="7 8" key="1">
    <citation type="submission" date="2018-10" db="EMBL/GenBank/DDBJ databases">
        <title>Genome assembly for a Yunnan-Guizhou Plateau 3E fish, Anabarilius grahami (Regan), and its evolutionary and genetic applications.</title>
        <authorList>
            <person name="Jiang W."/>
        </authorList>
    </citation>
    <scope>NUCLEOTIDE SEQUENCE [LARGE SCALE GENOMIC DNA]</scope>
    <source>
        <strain evidence="7">AG-KIZ</strain>
        <tissue evidence="7">Muscle</tissue>
    </source>
</reference>
<dbReference type="Pfam" id="PF00324">
    <property type="entry name" value="AA_permease"/>
    <property type="match status" value="1"/>
</dbReference>
<keyword evidence="8" id="KW-1185">Reference proteome</keyword>
<sequence length="127" mass="13543">MLTAISMSAIATNGVVPENLFGNYMEKGSFIEKLGITAVEEPDSIPTNTNRYVLADITSFFTMLVGIYFPSVTGIMAGSNRSGDLQDAQKSIPVGTILAITTTSIICIFSYMNTHIYSAPPGGHSLI</sequence>
<dbReference type="Gene3D" id="1.20.1740.10">
    <property type="entry name" value="Amino acid/polyamine transporter I"/>
    <property type="match status" value="1"/>
</dbReference>
<evidence type="ECO:0000256" key="5">
    <source>
        <dbReference type="SAM" id="Phobius"/>
    </source>
</evidence>
<evidence type="ECO:0000256" key="4">
    <source>
        <dbReference type="ARBA" id="ARBA00023136"/>
    </source>
</evidence>
<dbReference type="GO" id="GO:0015379">
    <property type="term" value="F:potassium:chloride symporter activity"/>
    <property type="evidence" value="ECO:0007669"/>
    <property type="project" value="TreeGrafter"/>
</dbReference>
<feature type="transmembrane region" description="Helical" evidence="5">
    <location>
        <begin position="92"/>
        <end position="112"/>
    </location>
</feature>
<proteinExistence type="predicted"/>
<dbReference type="GO" id="GO:1990573">
    <property type="term" value="P:potassium ion import across plasma membrane"/>
    <property type="evidence" value="ECO:0007669"/>
    <property type="project" value="TreeGrafter"/>
</dbReference>
<evidence type="ECO:0000313" key="8">
    <source>
        <dbReference type="Proteomes" id="UP000281406"/>
    </source>
</evidence>
<dbReference type="AlphaFoldDB" id="A0A3N0XYB9"/>
<gene>
    <name evidence="7" type="ORF">DPX16_4101</name>
</gene>
<comment type="caution">
    <text evidence="7">The sequence shown here is derived from an EMBL/GenBank/DDBJ whole genome shotgun (WGS) entry which is preliminary data.</text>
</comment>
<dbReference type="GO" id="GO:0005886">
    <property type="term" value="C:plasma membrane"/>
    <property type="evidence" value="ECO:0007669"/>
    <property type="project" value="TreeGrafter"/>
</dbReference>
<accession>A0A3N0XYB9</accession>
<protein>
    <submittedName>
        <fullName evidence="7">Solute carrier family 12 member 5</fullName>
    </submittedName>
</protein>
<dbReference type="GO" id="GO:0055075">
    <property type="term" value="P:potassium ion homeostasis"/>
    <property type="evidence" value="ECO:0007669"/>
    <property type="project" value="TreeGrafter"/>
</dbReference>
<dbReference type="GO" id="GO:0006884">
    <property type="term" value="P:cell volume homeostasis"/>
    <property type="evidence" value="ECO:0007669"/>
    <property type="project" value="TreeGrafter"/>
</dbReference>
<dbReference type="GO" id="GO:0055064">
    <property type="term" value="P:chloride ion homeostasis"/>
    <property type="evidence" value="ECO:0007669"/>
    <property type="project" value="TreeGrafter"/>
</dbReference>
<keyword evidence="2 5" id="KW-0812">Transmembrane</keyword>
<keyword evidence="4 5" id="KW-0472">Membrane</keyword>
<evidence type="ECO:0000259" key="6">
    <source>
        <dbReference type="Pfam" id="PF00324"/>
    </source>
</evidence>
<feature type="transmembrane region" description="Helical" evidence="5">
    <location>
        <begin position="52"/>
        <end position="71"/>
    </location>
</feature>
<dbReference type="GO" id="GO:0007268">
    <property type="term" value="P:chemical synaptic transmission"/>
    <property type="evidence" value="ECO:0007669"/>
    <property type="project" value="TreeGrafter"/>
</dbReference>
<dbReference type="Proteomes" id="UP000281406">
    <property type="component" value="Unassembled WGS sequence"/>
</dbReference>
<dbReference type="EMBL" id="RJVU01057277">
    <property type="protein sequence ID" value="ROK31150.1"/>
    <property type="molecule type" value="Genomic_DNA"/>
</dbReference>
<keyword evidence="3 5" id="KW-1133">Transmembrane helix</keyword>
<dbReference type="InterPro" id="IPR004842">
    <property type="entry name" value="SLC12A_fam"/>
</dbReference>
<feature type="domain" description="Amino acid permease/ SLC12A" evidence="6">
    <location>
        <begin position="53"/>
        <end position="110"/>
    </location>
</feature>
<evidence type="ECO:0000313" key="7">
    <source>
        <dbReference type="EMBL" id="ROK31150.1"/>
    </source>
</evidence>
<dbReference type="PANTHER" id="PTHR11827:SF54">
    <property type="entry name" value="SOLUTE CARRIER FAMILY 12 MEMBER 5"/>
    <property type="match status" value="1"/>
</dbReference>
<evidence type="ECO:0000256" key="1">
    <source>
        <dbReference type="ARBA" id="ARBA00004141"/>
    </source>
</evidence>
<name>A0A3N0XYB9_ANAGA</name>
<evidence type="ECO:0000256" key="2">
    <source>
        <dbReference type="ARBA" id="ARBA00022692"/>
    </source>
</evidence>
<evidence type="ECO:0000256" key="3">
    <source>
        <dbReference type="ARBA" id="ARBA00022989"/>
    </source>
</evidence>
<organism evidence="7 8">
    <name type="scientific">Anabarilius grahami</name>
    <name type="common">Kanglang fish</name>
    <name type="synonym">Barilius grahami</name>
    <dbReference type="NCBI Taxonomy" id="495550"/>
    <lineage>
        <taxon>Eukaryota</taxon>
        <taxon>Metazoa</taxon>
        <taxon>Chordata</taxon>
        <taxon>Craniata</taxon>
        <taxon>Vertebrata</taxon>
        <taxon>Euteleostomi</taxon>
        <taxon>Actinopterygii</taxon>
        <taxon>Neopterygii</taxon>
        <taxon>Teleostei</taxon>
        <taxon>Ostariophysi</taxon>
        <taxon>Cypriniformes</taxon>
        <taxon>Xenocyprididae</taxon>
        <taxon>Xenocypridinae</taxon>
        <taxon>Xenocypridinae incertae sedis</taxon>
        <taxon>Anabarilius</taxon>
    </lineage>
</organism>
<dbReference type="OrthoDB" id="8773130at2759"/>
<dbReference type="PANTHER" id="PTHR11827">
    <property type="entry name" value="SOLUTE CARRIER FAMILY 12, CATION COTRANSPORTERS"/>
    <property type="match status" value="1"/>
</dbReference>
<dbReference type="InterPro" id="IPR004841">
    <property type="entry name" value="AA-permease/SLC12A_dom"/>
</dbReference>